<feature type="signal peptide" evidence="1">
    <location>
        <begin position="1"/>
        <end position="19"/>
    </location>
</feature>
<dbReference type="RefSeq" id="WP_115814126.1">
    <property type="nucleotide sequence ID" value="NZ_QUNI01000010.1"/>
</dbReference>
<keyword evidence="1" id="KW-0732">Signal</keyword>
<evidence type="ECO:0000313" key="3">
    <source>
        <dbReference type="Proteomes" id="UP000257136"/>
    </source>
</evidence>
<dbReference type="Proteomes" id="UP000257136">
    <property type="component" value="Unassembled WGS sequence"/>
</dbReference>
<accession>A0A3E0EEX2</accession>
<dbReference type="EMBL" id="QUNI01000010">
    <property type="protein sequence ID" value="REG96200.1"/>
    <property type="molecule type" value="Genomic_DNA"/>
</dbReference>
<evidence type="ECO:0000313" key="2">
    <source>
        <dbReference type="EMBL" id="REG96200.1"/>
    </source>
</evidence>
<protein>
    <recommendedName>
        <fullName evidence="4">Carboxypeptidase-like protein</fullName>
    </recommendedName>
</protein>
<keyword evidence="3" id="KW-1185">Reference proteome</keyword>
<evidence type="ECO:0000256" key="1">
    <source>
        <dbReference type="SAM" id="SignalP"/>
    </source>
</evidence>
<sequence length="254" mass="29241">MRVKLLLALCLFVCQVSFSQTEQLLKGVVSSENFLLYNVDVINKTSQKSSVTNEKGEFVIAVKANDSLLFYLKDFNLKRLKVSQEQIKLNNLQIVMFKKAEELEEVLITKIEGAKIEGAKFNKKVFDAWEKGKREEIKVKKADDLANNRTVYDGTIDNGMDFFAIGKKILGLFVKNKEPEKETSPEIDFTILAIQTCDLKFFTDNLKLKPEEIRLFLQFCDLDPKSKKIMEHNNVLSMMDFLSAKNTEFQELKK</sequence>
<name>A0A3E0EEX2_9FLAO</name>
<evidence type="ECO:0008006" key="4">
    <source>
        <dbReference type="Google" id="ProtNLM"/>
    </source>
</evidence>
<reference evidence="2 3" key="1">
    <citation type="submission" date="2018-08" db="EMBL/GenBank/DDBJ databases">
        <title>Genomic Encyclopedia of Archaeal and Bacterial Type Strains, Phase II (KMG-II): from individual species to whole genera.</title>
        <authorList>
            <person name="Goeker M."/>
        </authorList>
    </citation>
    <scope>NUCLEOTIDE SEQUENCE [LARGE SCALE GENOMIC DNA]</scope>
    <source>
        <strain evidence="2 3">DSM 100880</strain>
    </source>
</reference>
<feature type="chain" id="PRO_5017745412" description="Carboxypeptidase-like protein" evidence="1">
    <location>
        <begin position="20"/>
        <end position="254"/>
    </location>
</feature>
<gene>
    <name evidence="2" type="ORF">C8P67_11019</name>
</gene>
<proteinExistence type="predicted"/>
<dbReference type="OrthoDB" id="1431099at2"/>
<comment type="caution">
    <text evidence="2">The sequence shown here is derived from an EMBL/GenBank/DDBJ whole genome shotgun (WGS) entry which is preliminary data.</text>
</comment>
<dbReference type="AlphaFoldDB" id="A0A3E0EEX2"/>
<organism evidence="2 3">
    <name type="scientific">Flavobacterium aquicola</name>
    <dbReference type="NCBI Taxonomy" id="1682742"/>
    <lineage>
        <taxon>Bacteria</taxon>
        <taxon>Pseudomonadati</taxon>
        <taxon>Bacteroidota</taxon>
        <taxon>Flavobacteriia</taxon>
        <taxon>Flavobacteriales</taxon>
        <taxon>Flavobacteriaceae</taxon>
        <taxon>Flavobacterium</taxon>
    </lineage>
</organism>